<comment type="caution">
    <text evidence="3">The sequence shown here is derived from an EMBL/GenBank/DDBJ whole genome shotgun (WGS) entry which is preliminary data.</text>
</comment>
<feature type="chain" id="PRO_5002481251" evidence="2">
    <location>
        <begin position="22"/>
        <end position="115"/>
    </location>
</feature>
<feature type="compositionally biased region" description="Low complexity" evidence="1">
    <location>
        <begin position="94"/>
        <end position="103"/>
    </location>
</feature>
<evidence type="ECO:0000256" key="1">
    <source>
        <dbReference type="SAM" id="MobiDB-lite"/>
    </source>
</evidence>
<dbReference type="AlphaFoldDB" id="A0A0F4XNJ1"/>
<proteinExistence type="predicted"/>
<feature type="compositionally biased region" description="Polar residues" evidence="1">
    <location>
        <begin position="73"/>
        <end position="90"/>
    </location>
</feature>
<evidence type="ECO:0000256" key="2">
    <source>
        <dbReference type="SAM" id="SignalP"/>
    </source>
</evidence>
<feature type="signal peptide" evidence="2">
    <location>
        <begin position="1"/>
        <end position="21"/>
    </location>
</feature>
<dbReference type="EMBL" id="JZXC01000011">
    <property type="protein sequence ID" value="KKA07484.1"/>
    <property type="molecule type" value="Genomic_DNA"/>
</dbReference>
<dbReference type="Proteomes" id="UP000033662">
    <property type="component" value="Unassembled WGS sequence"/>
</dbReference>
<protein>
    <submittedName>
        <fullName evidence="3">Uncharacterized protein</fullName>
    </submittedName>
</protein>
<feature type="region of interest" description="Disordered" evidence="1">
    <location>
        <begin position="22"/>
        <end position="115"/>
    </location>
</feature>
<evidence type="ECO:0000313" key="3">
    <source>
        <dbReference type="EMBL" id="KKA07484.1"/>
    </source>
</evidence>
<gene>
    <name evidence="3" type="ORF">VP02_13520</name>
</gene>
<evidence type="ECO:0000313" key="4">
    <source>
        <dbReference type="Proteomes" id="UP000033662"/>
    </source>
</evidence>
<accession>A0A0F4XNJ1</accession>
<dbReference type="PATRIC" id="fig|132476.4.peg.785"/>
<name>A0A0F4XNJ1_9PSED</name>
<organism evidence="3 4">
    <name type="scientific">Pseudomonas kilonensis</name>
    <dbReference type="NCBI Taxonomy" id="132476"/>
    <lineage>
        <taxon>Bacteria</taxon>
        <taxon>Pseudomonadati</taxon>
        <taxon>Pseudomonadota</taxon>
        <taxon>Gammaproteobacteria</taxon>
        <taxon>Pseudomonadales</taxon>
        <taxon>Pseudomonadaceae</taxon>
        <taxon>Pseudomonas</taxon>
    </lineage>
</organism>
<dbReference type="OrthoDB" id="7025276at2"/>
<sequence length="115" mass="11054">MITSRLTAFTFAALLSSVAFAASTSGTGPTDPVQAPNSPATEGLPKLNTDGTGGGSLNNGQPPATGTDPRVQGNDTGRQGGMNTPDSTAPDNAETGVGSKTTTGGSGSEGGAASQ</sequence>
<feature type="compositionally biased region" description="Gly residues" evidence="1">
    <location>
        <begin position="104"/>
        <end position="115"/>
    </location>
</feature>
<keyword evidence="2" id="KW-0732">Signal</keyword>
<reference evidence="3 4" key="1">
    <citation type="submission" date="2015-03" db="EMBL/GenBank/DDBJ databases">
        <title>Pseudomonas fluorescens 1855-344 Genome sequencing and assembly.</title>
        <authorList>
            <person name="Eng W.W.H."/>
            <person name="Gan H.M."/>
            <person name="Savka M.A."/>
        </authorList>
    </citation>
    <scope>NUCLEOTIDE SEQUENCE [LARGE SCALE GENOMIC DNA]</scope>
    <source>
        <strain evidence="3 4">1855-344</strain>
    </source>
</reference>